<dbReference type="VEuPathDB" id="FungiDB:CC77DRAFT_1050209"/>
<dbReference type="RefSeq" id="XP_018386266.1">
    <property type="nucleotide sequence ID" value="XM_018527617.1"/>
</dbReference>
<dbReference type="GeneID" id="29113211"/>
<reference evidence="5" key="2">
    <citation type="journal article" date="2019" name="bioRxiv">
        <title>Genomics, evolutionary history and diagnostics of the Alternaria alternata species group including apple and Asian pear pathotypes.</title>
        <authorList>
            <person name="Armitage A.D."/>
            <person name="Cockerton H.M."/>
            <person name="Sreenivasaprasad S."/>
            <person name="Woodhall J.W."/>
            <person name="Lane C.R."/>
            <person name="Harrison R.J."/>
            <person name="Clarkson J.P."/>
        </authorList>
    </citation>
    <scope>NUCLEOTIDE SEQUENCE [LARGE SCALE GENOMIC DNA]</scope>
    <source>
        <strain evidence="5">FERA 1177</strain>
    </source>
</reference>
<organism evidence="2 4">
    <name type="scientific">Alternaria alternata</name>
    <name type="common">Alternaria rot fungus</name>
    <name type="synonym">Torula alternata</name>
    <dbReference type="NCBI Taxonomy" id="5599"/>
    <lineage>
        <taxon>Eukaryota</taxon>
        <taxon>Fungi</taxon>
        <taxon>Dikarya</taxon>
        <taxon>Ascomycota</taxon>
        <taxon>Pezizomycotina</taxon>
        <taxon>Dothideomycetes</taxon>
        <taxon>Pleosporomycetidae</taxon>
        <taxon>Pleosporales</taxon>
        <taxon>Pleosporineae</taxon>
        <taxon>Pleosporaceae</taxon>
        <taxon>Alternaria</taxon>
        <taxon>Alternaria sect. Alternaria</taxon>
        <taxon>Alternaria alternata complex</taxon>
    </lineage>
</organism>
<accession>A0A177DM94</accession>
<feature type="compositionally biased region" description="Low complexity" evidence="1">
    <location>
        <begin position="142"/>
        <end position="153"/>
    </location>
</feature>
<proteinExistence type="predicted"/>
<dbReference type="AlphaFoldDB" id="A0A177DM94"/>
<evidence type="ECO:0000313" key="4">
    <source>
        <dbReference type="Proteomes" id="UP000077248"/>
    </source>
</evidence>
<sequence>MGGCKTLAPHILGGYSDSEETVDTQVPEEPTEHTHAPGVMPEWWNSTSPLSSPPSLLCSPTPSPPPTAVRTRGSRSRTPAPTRNSKPRKCLYVPKKKDHFEHPPEDTTSSFYWPEDAEGDTEADTGNDTEEDTEDAKDDSEGLSSPAPSASSELADENPESPPTSPIVKTPTPKKDKKGKKDKASPVKSKPAHKTTVGGRVKKNKTPLVKCKATYKTPRQLRREKANTIEKVQCNGRTKKNAQCGHQKTVPKGETWNCGRHK</sequence>
<dbReference type="EMBL" id="KV441478">
    <property type="protein sequence ID" value="OAG20845.1"/>
    <property type="molecule type" value="Genomic_DNA"/>
</dbReference>
<dbReference type="Proteomes" id="UP000291422">
    <property type="component" value="Unassembled WGS sequence"/>
</dbReference>
<feature type="compositionally biased region" description="Low complexity" evidence="1">
    <location>
        <begin position="46"/>
        <end position="60"/>
    </location>
</feature>
<reference evidence="2 4" key="1">
    <citation type="submission" date="2016-05" db="EMBL/GenBank/DDBJ databases">
        <title>Comparative analysis of secretome profiles of manganese(II)-oxidizing ascomycete fungi.</title>
        <authorList>
            <consortium name="DOE Joint Genome Institute"/>
            <person name="Zeiner C.A."/>
            <person name="Purvine S.O."/>
            <person name="Zink E.M."/>
            <person name="Wu S."/>
            <person name="Pasa-Tolic L."/>
            <person name="Chaput D.L."/>
            <person name="Haridas S."/>
            <person name="Grigoriev I.V."/>
            <person name="Santelli C.M."/>
            <person name="Hansel C.M."/>
        </authorList>
    </citation>
    <scope>NUCLEOTIDE SEQUENCE [LARGE SCALE GENOMIC DNA]</scope>
    <source>
        <strain evidence="2 4">SRC1lrK2f</strain>
    </source>
</reference>
<feature type="region of interest" description="Disordered" evidence="1">
    <location>
        <begin position="1"/>
        <end position="207"/>
    </location>
</feature>
<protein>
    <submittedName>
        <fullName evidence="2">Uncharacterized protein</fullName>
    </submittedName>
</protein>
<feature type="compositionally biased region" description="Basic residues" evidence="1">
    <location>
        <begin position="85"/>
        <end position="97"/>
    </location>
</feature>
<gene>
    <name evidence="3" type="ORF">AA0117_g5839</name>
    <name evidence="2" type="ORF">CC77DRAFT_1050209</name>
</gene>
<evidence type="ECO:0000313" key="3">
    <source>
        <dbReference type="EMBL" id="RYN76281.1"/>
    </source>
</evidence>
<evidence type="ECO:0000313" key="2">
    <source>
        <dbReference type="EMBL" id="OAG20845.1"/>
    </source>
</evidence>
<dbReference type="KEGG" id="aalt:CC77DRAFT_1050209"/>
<name>A0A177DM94_ALTAL</name>
<evidence type="ECO:0000256" key="1">
    <source>
        <dbReference type="SAM" id="MobiDB-lite"/>
    </source>
</evidence>
<reference evidence="3" key="3">
    <citation type="journal article" date="2019" name="J. ISSAAS">
        <title>Genomics, evolutionary history and diagnostics of the Alternaria alternata species group including apple and Asian pear pathotypes.</title>
        <authorList>
            <person name="Armitage A.D."/>
            <person name="Cockerton H.M."/>
            <person name="Sreenivasaprasad S."/>
            <person name="Woodhall J."/>
            <person name="Lane C."/>
            <person name="Harrison R.J."/>
            <person name="Clarkson J.P."/>
        </authorList>
    </citation>
    <scope>NUCLEOTIDE SEQUENCE</scope>
    <source>
        <strain evidence="3">FERA 1177</strain>
    </source>
</reference>
<dbReference type="Proteomes" id="UP000077248">
    <property type="component" value="Unassembled WGS sequence"/>
</dbReference>
<keyword evidence="4" id="KW-1185">Reference proteome</keyword>
<dbReference type="EMBL" id="PDXD01000012">
    <property type="protein sequence ID" value="RYN76281.1"/>
    <property type="molecule type" value="Genomic_DNA"/>
</dbReference>
<evidence type="ECO:0000313" key="5">
    <source>
        <dbReference type="Proteomes" id="UP000291422"/>
    </source>
</evidence>
<feature type="compositionally biased region" description="Acidic residues" evidence="1">
    <location>
        <begin position="115"/>
        <end position="138"/>
    </location>
</feature>